<reference evidence="1 2" key="1">
    <citation type="submission" date="2023-04" db="EMBL/GenBank/DDBJ databases">
        <title>Genome of Basidiobolus ranarum AG-B5.</title>
        <authorList>
            <person name="Stajich J.E."/>
            <person name="Carter-House D."/>
            <person name="Gryganskyi A."/>
        </authorList>
    </citation>
    <scope>NUCLEOTIDE SEQUENCE [LARGE SCALE GENOMIC DNA]</scope>
    <source>
        <strain evidence="1 2">AG-B5</strain>
    </source>
</reference>
<comment type="caution">
    <text evidence="1">The sequence shown here is derived from an EMBL/GenBank/DDBJ whole genome shotgun (WGS) entry which is preliminary data.</text>
</comment>
<organism evidence="1 2">
    <name type="scientific">Basidiobolus ranarum</name>
    <dbReference type="NCBI Taxonomy" id="34480"/>
    <lineage>
        <taxon>Eukaryota</taxon>
        <taxon>Fungi</taxon>
        <taxon>Fungi incertae sedis</taxon>
        <taxon>Zoopagomycota</taxon>
        <taxon>Entomophthoromycotina</taxon>
        <taxon>Basidiobolomycetes</taxon>
        <taxon>Basidiobolales</taxon>
        <taxon>Basidiobolaceae</taxon>
        <taxon>Basidiobolus</taxon>
    </lineage>
</organism>
<sequence length="65" mass="7010">MVTSIKNALDMADSVTYSVIERLMVPVKYSILLALGLLSVTDASKCHTTGQWGELVALRDAVEGK</sequence>
<evidence type="ECO:0000313" key="1">
    <source>
        <dbReference type="EMBL" id="KAK9674881.1"/>
    </source>
</evidence>
<name>A0ABR2VL44_9FUNG</name>
<protein>
    <submittedName>
        <fullName evidence="1">Uncharacterized protein</fullName>
    </submittedName>
</protein>
<dbReference type="Proteomes" id="UP001479436">
    <property type="component" value="Unassembled WGS sequence"/>
</dbReference>
<gene>
    <name evidence="1" type="ORF">K7432_016814</name>
</gene>
<dbReference type="EMBL" id="JASJQH010009922">
    <property type="protein sequence ID" value="KAK9674881.1"/>
    <property type="molecule type" value="Genomic_DNA"/>
</dbReference>
<accession>A0ABR2VL44</accession>
<evidence type="ECO:0000313" key="2">
    <source>
        <dbReference type="Proteomes" id="UP001479436"/>
    </source>
</evidence>
<keyword evidence="2" id="KW-1185">Reference proteome</keyword>
<proteinExistence type="predicted"/>